<dbReference type="RefSeq" id="WP_007196282.1">
    <property type="nucleotide sequence ID" value="NZ_CM002917.1"/>
</dbReference>
<protein>
    <submittedName>
        <fullName evidence="7">Putative thiol oxidoreductase</fullName>
    </submittedName>
</protein>
<dbReference type="GO" id="GO:0004130">
    <property type="term" value="F:cytochrome-c peroxidase activity"/>
    <property type="evidence" value="ECO:0007669"/>
    <property type="project" value="TreeGrafter"/>
</dbReference>
<dbReference type="SUPFAM" id="SSF46626">
    <property type="entry name" value="Cytochrome c"/>
    <property type="match status" value="1"/>
</dbReference>
<dbReference type="InterPro" id="IPR010538">
    <property type="entry name" value="DHOR"/>
</dbReference>
<evidence type="ECO:0000256" key="4">
    <source>
        <dbReference type="PROSITE-ProRule" id="PRU00433"/>
    </source>
</evidence>
<dbReference type="HOGENOM" id="CLU_033900_1_0_5"/>
<organism evidence="7 8">
    <name type="scientific">Hoeflea phototrophica (strain DSM 17068 / NCIMB 14078 / DFL-43)</name>
    <dbReference type="NCBI Taxonomy" id="411684"/>
    <lineage>
        <taxon>Bacteria</taxon>
        <taxon>Pseudomonadati</taxon>
        <taxon>Pseudomonadota</taxon>
        <taxon>Alphaproteobacteria</taxon>
        <taxon>Hyphomicrobiales</taxon>
        <taxon>Rhizobiaceae</taxon>
        <taxon>Hoeflea</taxon>
    </lineage>
</organism>
<dbReference type="GO" id="GO:0009055">
    <property type="term" value="F:electron transfer activity"/>
    <property type="evidence" value="ECO:0007669"/>
    <property type="project" value="InterPro"/>
</dbReference>
<evidence type="ECO:0000256" key="5">
    <source>
        <dbReference type="SAM" id="SignalP"/>
    </source>
</evidence>
<keyword evidence="3 4" id="KW-0408">Iron</keyword>
<evidence type="ECO:0000256" key="3">
    <source>
        <dbReference type="ARBA" id="ARBA00023004"/>
    </source>
</evidence>
<reference evidence="7 8" key="2">
    <citation type="submission" date="2012-06" db="EMBL/GenBank/DDBJ databases">
        <authorList>
            <person name="Fiebig A."/>
        </authorList>
    </citation>
    <scope>NUCLEOTIDE SEQUENCE [LARGE SCALE GENOMIC DNA]</scope>
    <source>
        <strain evidence="7 8">DFL-43</strain>
    </source>
</reference>
<feature type="chain" id="PRO_5002734241" evidence="5">
    <location>
        <begin position="34"/>
        <end position="494"/>
    </location>
</feature>
<dbReference type="GO" id="GO:0046872">
    <property type="term" value="F:metal ion binding"/>
    <property type="evidence" value="ECO:0007669"/>
    <property type="project" value="UniProtKB-KW"/>
</dbReference>
<sequence length="494" mass="53256">MKIRVLHPRGLPLSLSVIGAALGLQLAMGAALAEQTDAASSADFANAPWSESSSALGSLDQMPTGLLSRRELIDLNAVGEALFLDRFTTLDGAGRPEATQAIDPTRRKHPREQLFLRTAGPDGGSCAACHNQPTLGGAGDFVTNVFVSEGFESADFDSLDPQFSNERGTNHLFGAGLVELLAREMSRDLQAIRDETLAKARATGQTVRLVLATKGVEFGFISAEPDGSVRLDELDGVDTDLVIRPFSQKGVMTSLRQFTVNALNHHHGMQPDERFGARWTGSDDFDGDGIAREVSDADISALVAWQATLRPPKQVVPQVEGWPAAAKQGETLFGEFGCASCHRPHLPLDSLGFADPGPFDLAGTLNDRQVKASAIYDLELMEWAANLPRDDQGRVLVPLFGDLKRHVMTDNQIDALGNELLSQRFVDRNIFQTTELWGVASTGPYGHRNDFTTLDEIILAHGGSARQSRDAYAASADEDKSALIAFLKTLVIAP</sequence>
<dbReference type="eggNOG" id="COG3488">
    <property type="taxonomic scope" value="Bacteria"/>
</dbReference>
<evidence type="ECO:0000313" key="8">
    <source>
        <dbReference type="Proteomes" id="UP000004291"/>
    </source>
</evidence>
<dbReference type="STRING" id="411684.HPDFL43_02450"/>
<dbReference type="PROSITE" id="PS51007">
    <property type="entry name" value="CYTC"/>
    <property type="match status" value="1"/>
</dbReference>
<keyword evidence="2 4" id="KW-0479">Metal-binding</keyword>
<keyword evidence="5" id="KW-0732">Signal</keyword>
<accession>A9D0L7</accession>
<proteinExistence type="predicted"/>
<dbReference type="InterPro" id="IPR036909">
    <property type="entry name" value="Cyt_c-like_dom_sf"/>
</dbReference>
<dbReference type="PANTHER" id="PTHR30600">
    <property type="entry name" value="CYTOCHROME C PEROXIDASE-RELATED"/>
    <property type="match status" value="1"/>
</dbReference>
<comment type="caution">
    <text evidence="7">The sequence shown here is derived from an EMBL/GenBank/DDBJ whole genome shotgun (WGS) entry which is preliminary data.</text>
</comment>
<dbReference type="EMBL" id="ABIA03000002">
    <property type="protein sequence ID" value="EDQ35021.1"/>
    <property type="molecule type" value="Genomic_DNA"/>
</dbReference>
<feature type="signal peptide" evidence="5">
    <location>
        <begin position="1"/>
        <end position="33"/>
    </location>
</feature>
<feature type="domain" description="Cytochrome c" evidence="6">
    <location>
        <begin position="324"/>
        <end position="491"/>
    </location>
</feature>
<evidence type="ECO:0000313" key="7">
    <source>
        <dbReference type="EMBL" id="EDQ35021.1"/>
    </source>
</evidence>
<gene>
    <name evidence="7" type="ORF">HPDFL43_02450</name>
</gene>
<dbReference type="GO" id="GO:0020037">
    <property type="term" value="F:heme binding"/>
    <property type="evidence" value="ECO:0007669"/>
    <property type="project" value="InterPro"/>
</dbReference>
<evidence type="ECO:0000259" key="6">
    <source>
        <dbReference type="PROSITE" id="PS51007"/>
    </source>
</evidence>
<dbReference type="Pfam" id="PF06537">
    <property type="entry name" value="DHOR"/>
    <property type="match status" value="1"/>
</dbReference>
<dbReference type="InterPro" id="IPR009056">
    <property type="entry name" value="Cyt_c-like_dom"/>
</dbReference>
<name>A9D0L7_HOEPD</name>
<keyword evidence="8" id="KW-1185">Reference proteome</keyword>
<evidence type="ECO:0000256" key="2">
    <source>
        <dbReference type="ARBA" id="ARBA00022723"/>
    </source>
</evidence>
<evidence type="ECO:0000256" key="1">
    <source>
        <dbReference type="ARBA" id="ARBA00022617"/>
    </source>
</evidence>
<dbReference type="PANTHER" id="PTHR30600:SF4">
    <property type="entry name" value="CYTOCHROME C DOMAIN-CONTAINING PROTEIN"/>
    <property type="match status" value="1"/>
</dbReference>
<keyword evidence="1 4" id="KW-0349">Heme</keyword>
<dbReference type="InterPro" id="IPR051395">
    <property type="entry name" value="Cytochrome_c_Peroxidase/MauG"/>
</dbReference>
<dbReference type="Gene3D" id="1.10.760.10">
    <property type="entry name" value="Cytochrome c-like domain"/>
    <property type="match status" value="1"/>
</dbReference>
<dbReference type="AlphaFoldDB" id="A9D0L7"/>
<reference evidence="7 8" key="1">
    <citation type="submission" date="2007-10" db="EMBL/GenBank/DDBJ databases">
        <authorList>
            <person name="Wagner-Dobler I."/>
            <person name="Ferriera S."/>
            <person name="Johnson J."/>
            <person name="Kravitz S."/>
            <person name="Beeson K."/>
            <person name="Sutton G."/>
            <person name="Rogers Y.-H."/>
            <person name="Friedman R."/>
            <person name="Frazier M."/>
            <person name="Venter J.C."/>
        </authorList>
    </citation>
    <scope>NUCLEOTIDE SEQUENCE [LARGE SCALE GENOMIC DNA]</scope>
    <source>
        <strain evidence="7 8">DFL-43</strain>
    </source>
</reference>
<dbReference type="Proteomes" id="UP000004291">
    <property type="component" value="Chromosome"/>
</dbReference>